<evidence type="ECO:0000313" key="3">
    <source>
        <dbReference type="EMBL" id="MCT9811330.1"/>
    </source>
</evidence>
<gene>
    <name evidence="3" type="ORF">N0K08_11835</name>
</gene>
<dbReference type="CDD" id="cd06193">
    <property type="entry name" value="siderophore_interacting"/>
    <property type="match status" value="1"/>
</dbReference>
<dbReference type="EMBL" id="JAODYH010000005">
    <property type="protein sequence ID" value="MCT9811330.1"/>
    <property type="molecule type" value="Genomic_DNA"/>
</dbReference>
<dbReference type="InterPro" id="IPR013113">
    <property type="entry name" value="SIP_FAD-bd"/>
</dbReference>
<reference evidence="3 4" key="1">
    <citation type="submission" date="2022-09" db="EMBL/GenBank/DDBJ databases">
        <title>Draft genome of isolate Be4.</title>
        <authorList>
            <person name="Sanchez-Castro I."/>
            <person name="Martinez-Rodriguez P."/>
            <person name="Descostes M."/>
            <person name="Merroun M."/>
        </authorList>
    </citation>
    <scope>NUCLEOTIDE SEQUENCE [LARGE SCALE GENOMIC DNA]</scope>
    <source>
        <strain evidence="3 4">Be4</strain>
    </source>
</reference>
<dbReference type="InterPro" id="IPR007037">
    <property type="entry name" value="SIP_rossman_dom"/>
</dbReference>
<dbReference type="PANTHER" id="PTHR30157">
    <property type="entry name" value="FERRIC REDUCTASE, NADPH-DEPENDENT"/>
    <property type="match status" value="1"/>
</dbReference>
<dbReference type="InterPro" id="IPR017938">
    <property type="entry name" value="Riboflavin_synthase-like_b-brl"/>
</dbReference>
<name>A0ABT2PLH6_9BURK</name>
<accession>A0ABT2PLH6</accession>
<evidence type="ECO:0000313" key="4">
    <source>
        <dbReference type="Proteomes" id="UP001525968"/>
    </source>
</evidence>
<dbReference type="InterPro" id="IPR039374">
    <property type="entry name" value="SIP_fam"/>
</dbReference>
<dbReference type="InterPro" id="IPR039261">
    <property type="entry name" value="FNR_nucleotide-bd"/>
</dbReference>
<dbReference type="Gene3D" id="3.40.50.80">
    <property type="entry name" value="Nucleotide-binding domain of ferredoxin-NADP reductase (FNR) module"/>
    <property type="match status" value="1"/>
</dbReference>
<sequence>MNTTASETLETTPLRVERVRHAFAARHLQLQAREIVSPGFVRVTLAGPELAGFASAGFDDHLKFILPQAGQQRPNLPIIQDGRPMFEGERPVTRDYTPVRWDTARGDLVLEFALHNTGPAAEWAVNAPLGQWVGVAGPRGSLVVPKEFEWHWLLGDESALPAIERRLAELPATACATVRIRVVDARDQRPLSSAARLDLQWVDSLTAAAEQLALPAGDGFIWAAGEHNDMAALRRIVLAKPGVDAKRMRIAAYWKRGEIAHHAELASTP</sequence>
<dbReference type="PROSITE" id="PS51384">
    <property type="entry name" value="FAD_FR"/>
    <property type="match status" value="1"/>
</dbReference>
<evidence type="ECO:0000256" key="1">
    <source>
        <dbReference type="ARBA" id="ARBA00035644"/>
    </source>
</evidence>
<dbReference type="Pfam" id="PF08021">
    <property type="entry name" value="FAD_binding_9"/>
    <property type="match status" value="1"/>
</dbReference>
<dbReference type="Pfam" id="PF04954">
    <property type="entry name" value="SIP"/>
    <property type="match status" value="1"/>
</dbReference>
<comment type="caution">
    <text evidence="3">The sequence shown here is derived from an EMBL/GenBank/DDBJ whole genome shotgun (WGS) entry which is preliminary data.</text>
</comment>
<dbReference type="SUPFAM" id="SSF63380">
    <property type="entry name" value="Riboflavin synthase domain-like"/>
    <property type="match status" value="1"/>
</dbReference>
<dbReference type="PANTHER" id="PTHR30157:SF0">
    <property type="entry name" value="NADPH-DEPENDENT FERRIC-CHELATE REDUCTASE"/>
    <property type="match status" value="1"/>
</dbReference>
<keyword evidence="4" id="KW-1185">Reference proteome</keyword>
<dbReference type="InterPro" id="IPR017927">
    <property type="entry name" value="FAD-bd_FR_type"/>
</dbReference>
<feature type="domain" description="FAD-binding FR-type" evidence="2">
    <location>
        <begin position="23"/>
        <end position="145"/>
    </location>
</feature>
<comment type="similarity">
    <text evidence="1">Belongs to the SIP oxidoreductase family.</text>
</comment>
<dbReference type="Gene3D" id="2.40.30.10">
    <property type="entry name" value="Translation factors"/>
    <property type="match status" value="1"/>
</dbReference>
<dbReference type="Proteomes" id="UP001525968">
    <property type="component" value="Unassembled WGS sequence"/>
</dbReference>
<evidence type="ECO:0000259" key="2">
    <source>
        <dbReference type="PROSITE" id="PS51384"/>
    </source>
</evidence>
<proteinExistence type="inferred from homology"/>
<protein>
    <submittedName>
        <fullName evidence="3">Siderophore-interacting protein</fullName>
    </submittedName>
</protein>
<organism evidence="3 4">
    <name type="scientific">Acidovorax bellezanensis</name>
    <dbReference type="NCBI Taxonomy" id="2976702"/>
    <lineage>
        <taxon>Bacteria</taxon>
        <taxon>Pseudomonadati</taxon>
        <taxon>Pseudomonadota</taxon>
        <taxon>Betaproteobacteria</taxon>
        <taxon>Burkholderiales</taxon>
        <taxon>Comamonadaceae</taxon>
        <taxon>Acidovorax</taxon>
    </lineage>
</organism>
<dbReference type="RefSeq" id="WP_261500558.1">
    <property type="nucleotide sequence ID" value="NZ_JAODYH010000005.1"/>
</dbReference>